<protein>
    <submittedName>
        <fullName evidence="1">Uncharacterized protein</fullName>
    </submittedName>
</protein>
<gene>
    <name evidence="1" type="ORF">SVIM_LOCUS138217</name>
</gene>
<proteinExistence type="predicted"/>
<evidence type="ECO:0000313" key="1">
    <source>
        <dbReference type="EMBL" id="VFU31971.1"/>
    </source>
</evidence>
<sequence>MELVIFRNGILNFEGHRRIVDSVKRSMQLRSQNFQQTSGRGGIQDWACWESETCCALKKYCSESNSFFILRGR</sequence>
<reference evidence="1" key="1">
    <citation type="submission" date="2019-03" db="EMBL/GenBank/DDBJ databases">
        <authorList>
            <person name="Mank J."/>
            <person name="Almeida P."/>
        </authorList>
    </citation>
    <scope>NUCLEOTIDE SEQUENCE</scope>
    <source>
        <strain evidence="1">78183</strain>
    </source>
</reference>
<accession>A0A6N2L3Z1</accession>
<dbReference type="AlphaFoldDB" id="A0A6N2L3Z1"/>
<name>A0A6N2L3Z1_SALVM</name>
<organism evidence="1">
    <name type="scientific">Salix viminalis</name>
    <name type="common">Common osier</name>
    <name type="synonym">Basket willow</name>
    <dbReference type="NCBI Taxonomy" id="40686"/>
    <lineage>
        <taxon>Eukaryota</taxon>
        <taxon>Viridiplantae</taxon>
        <taxon>Streptophyta</taxon>
        <taxon>Embryophyta</taxon>
        <taxon>Tracheophyta</taxon>
        <taxon>Spermatophyta</taxon>
        <taxon>Magnoliopsida</taxon>
        <taxon>eudicotyledons</taxon>
        <taxon>Gunneridae</taxon>
        <taxon>Pentapetalae</taxon>
        <taxon>rosids</taxon>
        <taxon>fabids</taxon>
        <taxon>Malpighiales</taxon>
        <taxon>Salicaceae</taxon>
        <taxon>Saliceae</taxon>
        <taxon>Salix</taxon>
    </lineage>
</organism>
<dbReference type="EMBL" id="CAADRP010000779">
    <property type="protein sequence ID" value="VFU31971.1"/>
    <property type="molecule type" value="Genomic_DNA"/>
</dbReference>